<feature type="region of interest" description="Disordered" evidence="6">
    <location>
        <begin position="568"/>
        <end position="610"/>
    </location>
</feature>
<dbReference type="EMBL" id="JFFI01002655">
    <property type="protein sequence ID" value="KXH27649.1"/>
    <property type="molecule type" value="Genomic_DNA"/>
</dbReference>
<feature type="transmembrane region" description="Helical" evidence="7">
    <location>
        <begin position="76"/>
        <end position="95"/>
    </location>
</feature>
<dbReference type="STRING" id="1209931.A0A135RVN7"/>
<feature type="transmembrane region" description="Helical" evidence="7">
    <location>
        <begin position="107"/>
        <end position="130"/>
    </location>
</feature>
<evidence type="ECO:0000256" key="1">
    <source>
        <dbReference type="ARBA" id="ARBA00010617"/>
    </source>
</evidence>
<reference evidence="8 9" key="1">
    <citation type="submission" date="2014-02" db="EMBL/GenBank/DDBJ databases">
        <title>The genome sequence of Colletotrichum salicis CBS 607.94.</title>
        <authorList>
            <person name="Baroncelli R."/>
            <person name="Thon M.R."/>
        </authorList>
    </citation>
    <scope>NUCLEOTIDE SEQUENCE [LARGE SCALE GENOMIC DNA]</scope>
    <source>
        <strain evidence="8 9">CBS 607.94</strain>
    </source>
</reference>
<dbReference type="Gene3D" id="1.10.630.10">
    <property type="entry name" value="Cytochrome P450"/>
    <property type="match status" value="1"/>
</dbReference>
<dbReference type="GO" id="GO:0004497">
    <property type="term" value="F:monooxygenase activity"/>
    <property type="evidence" value="ECO:0007669"/>
    <property type="project" value="InterPro"/>
</dbReference>
<accession>A0A135RVN7</accession>
<proteinExistence type="inferred from homology"/>
<evidence type="ECO:0000313" key="8">
    <source>
        <dbReference type="EMBL" id="KXH27649.1"/>
    </source>
</evidence>
<evidence type="ECO:0000256" key="6">
    <source>
        <dbReference type="SAM" id="MobiDB-lite"/>
    </source>
</evidence>
<dbReference type="SUPFAM" id="SSF48264">
    <property type="entry name" value="Cytochrome P450"/>
    <property type="match status" value="1"/>
</dbReference>
<dbReference type="PANTHER" id="PTHR24305">
    <property type="entry name" value="CYTOCHROME P450"/>
    <property type="match status" value="1"/>
</dbReference>
<evidence type="ECO:0000256" key="3">
    <source>
        <dbReference type="ARBA" id="ARBA00022723"/>
    </source>
</evidence>
<dbReference type="GO" id="GO:0005506">
    <property type="term" value="F:iron ion binding"/>
    <property type="evidence" value="ECO:0007669"/>
    <property type="project" value="InterPro"/>
</dbReference>
<evidence type="ECO:0000313" key="9">
    <source>
        <dbReference type="Proteomes" id="UP000070121"/>
    </source>
</evidence>
<evidence type="ECO:0000256" key="4">
    <source>
        <dbReference type="ARBA" id="ARBA00023002"/>
    </source>
</evidence>
<dbReference type="AlphaFoldDB" id="A0A135RVN7"/>
<dbReference type="Pfam" id="PF00067">
    <property type="entry name" value="p450"/>
    <property type="match status" value="1"/>
</dbReference>
<dbReference type="InterPro" id="IPR001128">
    <property type="entry name" value="Cyt_P450"/>
</dbReference>
<feature type="compositionally biased region" description="Polar residues" evidence="6">
    <location>
        <begin position="582"/>
        <end position="594"/>
    </location>
</feature>
<keyword evidence="7" id="KW-0472">Membrane</keyword>
<keyword evidence="4" id="KW-0560">Oxidoreductase</keyword>
<dbReference type="PANTHER" id="PTHR24305:SF96">
    <property type="entry name" value="CYTOCHROME P450 MONOOXYGENASE STCB-RELATED"/>
    <property type="match status" value="1"/>
</dbReference>
<dbReference type="InterPro" id="IPR050121">
    <property type="entry name" value="Cytochrome_P450_monoxygenase"/>
</dbReference>
<keyword evidence="7" id="KW-0812">Transmembrane</keyword>
<evidence type="ECO:0000256" key="7">
    <source>
        <dbReference type="SAM" id="Phobius"/>
    </source>
</evidence>
<evidence type="ECO:0000256" key="5">
    <source>
        <dbReference type="ARBA" id="ARBA00023004"/>
    </source>
</evidence>
<dbReference type="InterPro" id="IPR036396">
    <property type="entry name" value="Cyt_P450_sf"/>
</dbReference>
<keyword evidence="5" id="KW-0408">Iron</keyword>
<keyword evidence="2" id="KW-0349">Heme</keyword>
<keyword evidence="7" id="KW-1133">Transmembrane helix</keyword>
<keyword evidence="3" id="KW-0479">Metal-binding</keyword>
<dbReference type="GO" id="GO:0020037">
    <property type="term" value="F:heme binding"/>
    <property type="evidence" value="ECO:0007669"/>
    <property type="project" value="InterPro"/>
</dbReference>
<evidence type="ECO:0000256" key="2">
    <source>
        <dbReference type="ARBA" id="ARBA00022617"/>
    </source>
</evidence>
<protein>
    <submittedName>
        <fullName evidence="8">Cytochrome p450</fullName>
    </submittedName>
</protein>
<gene>
    <name evidence="8" type="ORF">CSAL01_04520</name>
</gene>
<dbReference type="GO" id="GO:0016705">
    <property type="term" value="F:oxidoreductase activity, acting on paired donors, with incorporation or reduction of molecular oxygen"/>
    <property type="evidence" value="ECO:0007669"/>
    <property type="project" value="InterPro"/>
</dbReference>
<feature type="region of interest" description="Disordered" evidence="6">
    <location>
        <begin position="184"/>
        <end position="226"/>
    </location>
</feature>
<feature type="compositionally biased region" description="Basic and acidic residues" evidence="6">
    <location>
        <begin position="197"/>
        <end position="206"/>
    </location>
</feature>
<comment type="similarity">
    <text evidence="1">Belongs to the cytochrome P450 family.</text>
</comment>
<dbReference type="OrthoDB" id="1470350at2759"/>
<sequence length="610" mass="66275">MSSAARTVTLRRLEIIAFPPAFILLLAHGIASEKAFPALGLLPLAASAVLGLFVLNRDAVAAIGSPIQALSESNIVWADCLLAVFHLSFLIPSWILLTDSMRWEESLIVLGTYCTVFMMFDLGIHLYIVLPQAMHFLVSRSCDCPHCRSVTKTGYFSSTVSEYTPLSDGDEPEIVARDLEEGNGANHQKAKFGGKASENDVQRSQDSRGGAFKSPSTASSSLRHIPGPWHTPLTHLPLKYHVLTGRRIYYIHALHASYGLVVRISPRQVAVADPAGFAAIHRIGGGFLKAPWYEESNAPDGGEPSIFAMRDPRKHAMRRKLLGRVFTKASLRKEWEGVVREKVEMAVGELHAGTHLGPKYYALQAALAALHPLPPTIPKSSTDLADAQAVLDSYGNRALESLRQNSDRGRTLFATLLDALDANDINDGEKNADTNMKLTEEMVQRESRSMIIGGPDTTSITLAYLVWAVVKRPDLRVKLEDEVAGSSPNFDDDALEKLPLLNAVIDETLRLYGAVPGQLSRSVPAGGATLGGYFVPGGVTVETQAYAHHRDPEMWWCAGNVIAKKQPTDVTKALTGRDSETKANSLRTRNSSSRPGAPARESASVLSSRG</sequence>
<feature type="transmembrane region" description="Helical" evidence="7">
    <location>
        <begin position="12"/>
        <end position="30"/>
    </location>
</feature>
<name>A0A135RVN7_9PEZI</name>
<keyword evidence="9" id="KW-1185">Reference proteome</keyword>
<dbReference type="Proteomes" id="UP000070121">
    <property type="component" value="Unassembled WGS sequence"/>
</dbReference>
<organism evidence="8 9">
    <name type="scientific">Colletotrichum salicis</name>
    <dbReference type="NCBI Taxonomy" id="1209931"/>
    <lineage>
        <taxon>Eukaryota</taxon>
        <taxon>Fungi</taxon>
        <taxon>Dikarya</taxon>
        <taxon>Ascomycota</taxon>
        <taxon>Pezizomycotina</taxon>
        <taxon>Sordariomycetes</taxon>
        <taxon>Hypocreomycetidae</taxon>
        <taxon>Glomerellales</taxon>
        <taxon>Glomerellaceae</taxon>
        <taxon>Colletotrichum</taxon>
        <taxon>Colletotrichum acutatum species complex</taxon>
    </lineage>
</organism>
<comment type="caution">
    <text evidence="8">The sequence shown here is derived from an EMBL/GenBank/DDBJ whole genome shotgun (WGS) entry which is preliminary data.</text>
</comment>